<accession>A0ABQ5IFP0</accession>
<reference evidence="1" key="2">
    <citation type="submission" date="2022-01" db="EMBL/GenBank/DDBJ databases">
        <authorList>
            <person name="Yamashiro T."/>
            <person name="Shiraishi A."/>
            <person name="Satake H."/>
            <person name="Nakayama K."/>
        </authorList>
    </citation>
    <scope>NUCLEOTIDE SEQUENCE</scope>
</reference>
<organism evidence="1 2">
    <name type="scientific">Tanacetum coccineum</name>
    <dbReference type="NCBI Taxonomy" id="301880"/>
    <lineage>
        <taxon>Eukaryota</taxon>
        <taxon>Viridiplantae</taxon>
        <taxon>Streptophyta</taxon>
        <taxon>Embryophyta</taxon>
        <taxon>Tracheophyta</taxon>
        <taxon>Spermatophyta</taxon>
        <taxon>Magnoliopsida</taxon>
        <taxon>eudicotyledons</taxon>
        <taxon>Gunneridae</taxon>
        <taxon>Pentapetalae</taxon>
        <taxon>asterids</taxon>
        <taxon>campanulids</taxon>
        <taxon>Asterales</taxon>
        <taxon>Asteraceae</taxon>
        <taxon>Asteroideae</taxon>
        <taxon>Anthemideae</taxon>
        <taxon>Anthemidinae</taxon>
        <taxon>Tanacetum</taxon>
    </lineage>
</organism>
<evidence type="ECO:0008006" key="3">
    <source>
        <dbReference type="Google" id="ProtNLM"/>
    </source>
</evidence>
<evidence type="ECO:0000313" key="1">
    <source>
        <dbReference type="EMBL" id="GJT98800.1"/>
    </source>
</evidence>
<proteinExistence type="predicted"/>
<dbReference type="EMBL" id="BQNB010020709">
    <property type="protein sequence ID" value="GJT98800.1"/>
    <property type="molecule type" value="Genomic_DNA"/>
</dbReference>
<reference evidence="1" key="1">
    <citation type="journal article" date="2022" name="Int. J. Mol. Sci.">
        <title>Draft Genome of Tanacetum Coccineum: Genomic Comparison of Closely Related Tanacetum-Family Plants.</title>
        <authorList>
            <person name="Yamashiro T."/>
            <person name="Shiraishi A."/>
            <person name="Nakayama K."/>
            <person name="Satake H."/>
        </authorList>
    </citation>
    <scope>NUCLEOTIDE SEQUENCE</scope>
</reference>
<protein>
    <recommendedName>
        <fullName evidence="3">Reverse transcriptase domain-containing protein</fullName>
    </recommendedName>
</protein>
<name>A0ABQ5IFP0_9ASTR</name>
<comment type="caution">
    <text evidence="1">The sequence shown here is derived from an EMBL/GenBank/DDBJ whole genome shotgun (WGS) entry which is preliminary data.</text>
</comment>
<gene>
    <name evidence="1" type="ORF">Tco_1094318</name>
</gene>
<sequence>MMTDKYCPRGEIKKFEIEIWNSKVNGTDVESYTQYIQELALLCGRMFPKESDKVEKYVCGLPDMIQGSVMESKQKKMQDAIEFATKLMDQKIRTLAER</sequence>
<evidence type="ECO:0000313" key="2">
    <source>
        <dbReference type="Proteomes" id="UP001151760"/>
    </source>
</evidence>
<keyword evidence="2" id="KW-1185">Reference proteome</keyword>
<dbReference type="Proteomes" id="UP001151760">
    <property type="component" value="Unassembled WGS sequence"/>
</dbReference>